<dbReference type="PANTHER" id="PTHR30529">
    <property type="entry name" value="CYTOCHROME B561"/>
    <property type="match status" value="1"/>
</dbReference>
<keyword evidence="4" id="KW-1003">Cell membrane</keyword>
<evidence type="ECO:0000313" key="15">
    <source>
        <dbReference type="EMBL" id="SMX39040.1"/>
    </source>
</evidence>
<keyword evidence="11 13" id="KW-0472">Membrane</keyword>
<dbReference type="GO" id="GO:0005886">
    <property type="term" value="C:plasma membrane"/>
    <property type="evidence" value="ECO:0007669"/>
    <property type="project" value="UniProtKB-SubCell"/>
</dbReference>
<dbReference type="AlphaFoldDB" id="A0A238K820"/>
<dbReference type="GO" id="GO:0020037">
    <property type="term" value="F:heme binding"/>
    <property type="evidence" value="ECO:0007669"/>
    <property type="project" value="TreeGrafter"/>
</dbReference>
<reference evidence="15 16" key="1">
    <citation type="submission" date="2017-05" db="EMBL/GenBank/DDBJ databases">
        <authorList>
            <person name="Song R."/>
            <person name="Chenine A.L."/>
            <person name="Ruprecht R.M."/>
        </authorList>
    </citation>
    <scope>NUCLEOTIDE SEQUENCE [LARGE SCALE GENOMIC DNA]</scope>
    <source>
        <strain evidence="15 16">CECT 8898</strain>
    </source>
</reference>
<accession>A0A238K820</accession>
<evidence type="ECO:0000259" key="14">
    <source>
        <dbReference type="Pfam" id="PF01292"/>
    </source>
</evidence>
<gene>
    <name evidence="15" type="ORF">MAA8898_01849</name>
</gene>
<dbReference type="GO" id="GO:0022904">
    <property type="term" value="P:respiratory electron transport chain"/>
    <property type="evidence" value="ECO:0007669"/>
    <property type="project" value="InterPro"/>
</dbReference>
<evidence type="ECO:0000256" key="3">
    <source>
        <dbReference type="ARBA" id="ARBA00022448"/>
    </source>
</evidence>
<keyword evidence="16" id="KW-1185">Reference proteome</keyword>
<dbReference type="Pfam" id="PF01292">
    <property type="entry name" value="Ni_hydr_CYTB"/>
    <property type="match status" value="1"/>
</dbReference>
<name>A0A238K820_9RHOB</name>
<keyword evidence="10" id="KW-0408">Iron</keyword>
<evidence type="ECO:0000256" key="12">
    <source>
        <dbReference type="ARBA" id="ARBA00037975"/>
    </source>
</evidence>
<evidence type="ECO:0000256" key="1">
    <source>
        <dbReference type="ARBA" id="ARBA00001970"/>
    </source>
</evidence>
<proteinExistence type="inferred from homology"/>
<dbReference type="RefSeq" id="WP_094020676.1">
    <property type="nucleotide sequence ID" value="NZ_FXYF01000004.1"/>
</dbReference>
<organism evidence="15 16">
    <name type="scientific">Maliponia aquimaris</name>
    <dbReference type="NCBI Taxonomy" id="1673631"/>
    <lineage>
        <taxon>Bacteria</taxon>
        <taxon>Pseudomonadati</taxon>
        <taxon>Pseudomonadota</taxon>
        <taxon>Alphaproteobacteria</taxon>
        <taxon>Rhodobacterales</taxon>
        <taxon>Paracoccaceae</taxon>
        <taxon>Maliponia</taxon>
    </lineage>
</organism>
<keyword evidence="8" id="KW-0249">Electron transport</keyword>
<dbReference type="EMBL" id="FXYF01000004">
    <property type="protein sequence ID" value="SMX39040.1"/>
    <property type="molecule type" value="Genomic_DNA"/>
</dbReference>
<feature type="transmembrane region" description="Helical" evidence="13">
    <location>
        <begin position="52"/>
        <end position="70"/>
    </location>
</feature>
<evidence type="ECO:0000256" key="8">
    <source>
        <dbReference type="ARBA" id="ARBA00022982"/>
    </source>
</evidence>
<feature type="domain" description="Cytochrome b561 bacterial/Ni-hydrogenase" evidence="14">
    <location>
        <begin position="7"/>
        <end position="158"/>
    </location>
</feature>
<dbReference type="InterPro" id="IPR011577">
    <property type="entry name" value="Cyt_b561_bac/Ni-Hgenase"/>
</dbReference>
<feature type="transmembrane region" description="Helical" evidence="13">
    <location>
        <begin position="97"/>
        <end position="116"/>
    </location>
</feature>
<keyword evidence="5" id="KW-0349">Heme</keyword>
<dbReference type="PANTHER" id="PTHR30529:SF7">
    <property type="entry name" value="CYTOCHROME B561 BACTERIAL_NI-HYDROGENASE DOMAIN-CONTAINING PROTEIN"/>
    <property type="match status" value="1"/>
</dbReference>
<keyword evidence="7" id="KW-0479">Metal-binding</keyword>
<evidence type="ECO:0000256" key="11">
    <source>
        <dbReference type="ARBA" id="ARBA00023136"/>
    </source>
</evidence>
<evidence type="ECO:0000256" key="5">
    <source>
        <dbReference type="ARBA" id="ARBA00022617"/>
    </source>
</evidence>
<evidence type="ECO:0000256" key="4">
    <source>
        <dbReference type="ARBA" id="ARBA00022475"/>
    </source>
</evidence>
<protein>
    <submittedName>
        <fullName evidence="15">Cytochrome b562</fullName>
    </submittedName>
</protein>
<dbReference type="OrthoDB" id="8156287at2"/>
<evidence type="ECO:0000256" key="10">
    <source>
        <dbReference type="ARBA" id="ARBA00023004"/>
    </source>
</evidence>
<evidence type="ECO:0000256" key="2">
    <source>
        <dbReference type="ARBA" id="ARBA00004651"/>
    </source>
</evidence>
<comment type="subcellular location">
    <subcellularLocation>
        <location evidence="2">Cell membrane</location>
        <topology evidence="2">Multi-pass membrane protein</topology>
    </subcellularLocation>
</comment>
<evidence type="ECO:0000256" key="6">
    <source>
        <dbReference type="ARBA" id="ARBA00022692"/>
    </source>
</evidence>
<comment type="similarity">
    <text evidence="12">Belongs to the cytochrome b561 family.</text>
</comment>
<evidence type="ECO:0000313" key="16">
    <source>
        <dbReference type="Proteomes" id="UP000207598"/>
    </source>
</evidence>
<sequence length="161" mass="17064">MARREGYSAVQIGLHWLTAVLILGAYLLSDGMGDALRARVQSGATGTEGNTLHVWLGGAAFLVILIRIVVRRVMGAPEAPAGTPPLWEKAATWGHRLLYALMVLVPLGGALTWYGGLPLGDGHEIAGTALMLVAGGHAVAAMLHEALRRDGTMSRMLHPRD</sequence>
<dbReference type="SUPFAM" id="SSF81342">
    <property type="entry name" value="Transmembrane di-heme cytochromes"/>
    <property type="match status" value="1"/>
</dbReference>
<dbReference type="Proteomes" id="UP000207598">
    <property type="component" value="Unassembled WGS sequence"/>
</dbReference>
<dbReference type="GO" id="GO:0046872">
    <property type="term" value="F:metal ion binding"/>
    <property type="evidence" value="ECO:0007669"/>
    <property type="project" value="UniProtKB-KW"/>
</dbReference>
<keyword evidence="9 13" id="KW-1133">Transmembrane helix</keyword>
<keyword evidence="6 13" id="KW-0812">Transmembrane</keyword>
<dbReference type="GO" id="GO:0009055">
    <property type="term" value="F:electron transfer activity"/>
    <property type="evidence" value="ECO:0007669"/>
    <property type="project" value="InterPro"/>
</dbReference>
<keyword evidence="3" id="KW-0813">Transport</keyword>
<dbReference type="InterPro" id="IPR052168">
    <property type="entry name" value="Cytochrome_b561_oxidase"/>
</dbReference>
<evidence type="ECO:0000256" key="9">
    <source>
        <dbReference type="ARBA" id="ARBA00022989"/>
    </source>
</evidence>
<comment type="cofactor">
    <cofactor evidence="1">
        <name>heme b</name>
        <dbReference type="ChEBI" id="CHEBI:60344"/>
    </cofactor>
</comment>
<evidence type="ECO:0000256" key="7">
    <source>
        <dbReference type="ARBA" id="ARBA00022723"/>
    </source>
</evidence>
<dbReference type="InterPro" id="IPR016174">
    <property type="entry name" value="Di-haem_cyt_TM"/>
</dbReference>
<evidence type="ECO:0000256" key="13">
    <source>
        <dbReference type="SAM" id="Phobius"/>
    </source>
</evidence>
<feature type="transmembrane region" description="Helical" evidence="13">
    <location>
        <begin position="128"/>
        <end position="147"/>
    </location>
</feature>
<feature type="transmembrane region" description="Helical" evidence="13">
    <location>
        <begin position="12"/>
        <end position="29"/>
    </location>
</feature>